<protein>
    <submittedName>
        <fullName evidence="2">Uncharacterized protein</fullName>
    </submittedName>
</protein>
<evidence type="ECO:0000256" key="1">
    <source>
        <dbReference type="SAM" id="MobiDB-lite"/>
    </source>
</evidence>
<feature type="region of interest" description="Disordered" evidence="1">
    <location>
        <begin position="384"/>
        <end position="404"/>
    </location>
</feature>
<dbReference type="Proteomes" id="UP000765509">
    <property type="component" value="Unassembled WGS sequence"/>
</dbReference>
<dbReference type="AlphaFoldDB" id="A0A9Q3D4W9"/>
<gene>
    <name evidence="2" type="ORF">O181_033686</name>
</gene>
<organism evidence="2 3">
    <name type="scientific">Austropuccinia psidii MF-1</name>
    <dbReference type="NCBI Taxonomy" id="1389203"/>
    <lineage>
        <taxon>Eukaryota</taxon>
        <taxon>Fungi</taxon>
        <taxon>Dikarya</taxon>
        <taxon>Basidiomycota</taxon>
        <taxon>Pucciniomycotina</taxon>
        <taxon>Pucciniomycetes</taxon>
        <taxon>Pucciniales</taxon>
        <taxon>Sphaerophragmiaceae</taxon>
        <taxon>Austropuccinia</taxon>
    </lineage>
</organism>
<sequence length="702" mass="81166">MHLPSNPELHLPTSEGQIAQDVATSSLARHEFPYNQPGKQVDYVNGNSIPSNLMSDFSTIDYIHPLGPVNEARLSTEKSEHKGPPAMVYNPPYQPGFDDVTGLQDTQSNYQDQDLWLYALLLDGTWDLDSSHFSHLEQLSAAEGQNTGPHLQAYHLSNPFYPSFSYQSNEITKDFVPPISLSAVDQVRQLGPSVGDRLPIREPEHSESLSQAHNPAYHTTSNDFTQLLDSQYNYEFENIFPHTLLQPSTTTLDLSHSKSGNTFFSPDIQNSGRQACDTPYPPALGESFDLAKYSASFDNPERNHLLERHDTPDYGADDYWTFRISDHISEEQRKQIRKGNPLQVSSQVVESAPSNSWLSNVEGNQKLDNLLSYGNTLKNNRFSSLSSSIPKKRKREDKSAEFSQEEELGVVTGRFEVDKPLILGDNPSSEDQEKARKNNFFAHISTLSRIHFLNVPENFGRKERLYLTVDSFYQKWITRAQHELSITMIMKLSRSRDKKRVEKIKKLIYGLIFLNYRILAVLGGDEFDLVLAELENFFQYLTNWFDENPDMMKAIFLNNKESKDNRRRTLSHDIQENILHYLNAKIDPLRFRFLQKGRVIEVHESKVLASKISVKVIWNYYCTEKRSKIFLAIFENEYNFSLFLRKIKSTLYTSRFQEFMKRRKQTFQNIKILPWGTTVFQAEEFVKFREHLTNIGAYKRRE</sequence>
<comment type="caution">
    <text evidence="2">The sequence shown here is derived from an EMBL/GenBank/DDBJ whole genome shotgun (WGS) entry which is preliminary data.</text>
</comment>
<keyword evidence="3" id="KW-1185">Reference proteome</keyword>
<reference evidence="2" key="1">
    <citation type="submission" date="2021-03" db="EMBL/GenBank/DDBJ databases">
        <title>Draft genome sequence of rust myrtle Austropuccinia psidii MF-1, a brazilian biotype.</title>
        <authorList>
            <person name="Quecine M.C."/>
            <person name="Pachon D.M.R."/>
            <person name="Bonatelli M.L."/>
            <person name="Correr F.H."/>
            <person name="Franceschini L.M."/>
            <person name="Leite T.F."/>
            <person name="Margarido G.R.A."/>
            <person name="Almeida C.A."/>
            <person name="Ferrarezi J.A."/>
            <person name="Labate C.A."/>
        </authorList>
    </citation>
    <scope>NUCLEOTIDE SEQUENCE</scope>
    <source>
        <strain evidence="2">MF-1</strain>
    </source>
</reference>
<proteinExistence type="predicted"/>
<dbReference type="EMBL" id="AVOT02012330">
    <property type="protein sequence ID" value="MBW0493971.1"/>
    <property type="molecule type" value="Genomic_DNA"/>
</dbReference>
<name>A0A9Q3D4W9_9BASI</name>
<accession>A0A9Q3D4W9</accession>
<evidence type="ECO:0000313" key="2">
    <source>
        <dbReference type="EMBL" id="MBW0493971.1"/>
    </source>
</evidence>
<evidence type="ECO:0000313" key="3">
    <source>
        <dbReference type="Proteomes" id="UP000765509"/>
    </source>
</evidence>